<gene>
    <name evidence="1" type="ORF">CITCOLO1_LOCUS10250</name>
</gene>
<dbReference type="EMBL" id="OZ021737">
    <property type="protein sequence ID" value="CAK9318286.1"/>
    <property type="molecule type" value="Genomic_DNA"/>
</dbReference>
<keyword evidence="2" id="KW-1185">Reference proteome</keyword>
<proteinExistence type="predicted"/>
<accession>A0ABP0YD20</accession>
<name>A0ABP0YD20_9ROSI</name>
<dbReference type="Proteomes" id="UP001642487">
    <property type="component" value="Chromosome 3"/>
</dbReference>
<protein>
    <submittedName>
        <fullName evidence="1">Uncharacterized protein</fullName>
    </submittedName>
</protein>
<reference evidence="1 2" key="1">
    <citation type="submission" date="2024-03" db="EMBL/GenBank/DDBJ databases">
        <authorList>
            <person name="Gkanogiannis A."/>
            <person name="Becerra Lopez-Lavalle L."/>
        </authorList>
    </citation>
    <scope>NUCLEOTIDE SEQUENCE [LARGE SCALE GENOMIC DNA]</scope>
</reference>
<organism evidence="1 2">
    <name type="scientific">Citrullus colocynthis</name>
    <name type="common">colocynth</name>
    <dbReference type="NCBI Taxonomy" id="252529"/>
    <lineage>
        <taxon>Eukaryota</taxon>
        <taxon>Viridiplantae</taxon>
        <taxon>Streptophyta</taxon>
        <taxon>Embryophyta</taxon>
        <taxon>Tracheophyta</taxon>
        <taxon>Spermatophyta</taxon>
        <taxon>Magnoliopsida</taxon>
        <taxon>eudicotyledons</taxon>
        <taxon>Gunneridae</taxon>
        <taxon>Pentapetalae</taxon>
        <taxon>rosids</taxon>
        <taxon>fabids</taxon>
        <taxon>Cucurbitales</taxon>
        <taxon>Cucurbitaceae</taxon>
        <taxon>Benincaseae</taxon>
        <taxon>Citrullus</taxon>
    </lineage>
</organism>
<evidence type="ECO:0000313" key="2">
    <source>
        <dbReference type="Proteomes" id="UP001642487"/>
    </source>
</evidence>
<sequence length="73" mass="8077">MQIILHSYGAIVKENIHKDIVVLYPINWTLGRPDSSPSVLTPLSTAAYSDRVCNQAQCSKSAELKSQSKLMTE</sequence>
<evidence type="ECO:0000313" key="1">
    <source>
        <dbReference type="EMBL" id="CAK9318286.1"/>
    </source>
</evidence>